<feature type="region of interest" description="Disordered" evidence="1">
    <location>
        <begin position="133"/>
        <end position="165"/>
    </location>
</feature>
<gene>
    <name evidence="2" type="ORF">BCR34DRAFT_78428</name>
</gene>
<dbReference type="Proteomes" id="UP000193144">
    <property type="component" value="Unassembled WGS sequence"/>
</dbReference>
<organism evidence="2 3">
    <name type="scientific">Clohesyomyces aquaticus</name>
    <dbReference type="NCBI Taxonomy" id="1231657"/>
    <lineage>
        <taxon>Eukaryota</taxon>
        <taxon>Fungi</taxon>
        <taxon>Dikarya</taxon>
        <taxon>Ascomycota</taxon>
        <taxon>Pezizomycotina</taxon>
        <taxon>Dothideomycetes</taxon>
        <taxon>Pleosporomycetidae</taxon>
        <taxon>Pleosporales</taxon>
        <taxon>Lindgomycetaceae</taxon>
        <taxon>Clohesyomyces</taxon>
    </lineage>
</organism>
<evidence type="ECO:0000313" key="3">
    <source>
        <dbReference type="Proteomes" id="UP000193144"/>
    </source>
</evidence>
<reference evidence="2 3" key="1">
    <citation type="submission" date="2016-07" db="EMBL/GenBank/DDBJ databases">
        <title>Pervasive Adenine N6-methylation of Active Genes in Fungi.</title>
        <authorList>
            <consortium name="DOE Joint Genome Institute"/>
            <person name="Mondo S.J."/>
            <person name="Dannebaum R.O."/>
            <person name="Kuo R.C."/>
            <person name="Labutti K."/>
            <person name="Haridas S."/>
            <person name="Kuo A."/>
            <person name="Salamov A."/>
            <person name="Ahrendt S.R."/>
            <person name="Lipzen A."/>
            <person name="Sullivan W."/>
            <person name="Andreopoulos W.B."/>
            <person name="Clum A."/>
            <person name="Lindquist E."/>
            <person name="Daum C."/>
            <person name="Ramamoorthy G.K."/>
            <person name="Gryganskyi A."/>
            <person name="Culley D."/>
            <person name="Magnuson J.K."/>
            <person name="James T.Y."/>
            <person name="O'Malley M.A."/>
            <person name="Stajich J.E."/>
            <person name="Spatafora J.W."/>
            <person name="Visel A."/>
            <person name="Grigoriev I.V."/>
        </authorList>
    </citation>
    <scope>NUCLEOTIDE SEQUENCE [LARGE SCALE GENOMIC DNA]</scope>
    <source>
        <strain evidence="2 3">CBS 115471</strain>
    </source>
</reference>
<comment type="caution">
    <text evidence="2">The sequence shown here is derived from an EMBL/GenBank/DDBJ whole genome shotgun (WGS) entry which is preliminary data.</text>
</comment>
<accession>A0A1Y1YY58</accession>
<evidence type="ECO:0000256" key="1">
    <source>
        <dbReference type="SAM" id="MobiDB-lite"/>
    </source>
</evidence>
<dbReference type="AlphaFoldDB" id="A0A1Y1YY58"/>
<sequence length="165" mass="18664">MRVQYVHANYTVFYSVLWAGPPKLKRLHRQTAARPATRRFMPTYPLDYRLHVMSKYTCTYITPQDPSYSRPTDRPGHLKPSDSDSSIAVQRPYIIPETIPCIQPPLHVPEERRMHVTPEIEAVAVNISNTHMATGPGPGKHKNQSGFPPSHYSTPGYTSKLSHGC</sequence>
<dbReference type="EMBL" id="MCFA01000152">
    <property type="protein sequence ID" value="ORY02952.1"/>
    <property type="molecule type" value="Genomic_DNA"/>
</dbReference>
<name>A0A1Y1YY58_9PLEO</name>
<keyword evidence="3" id="KW-1185">Reference proteome</keyword>
<proteinExistence type="predicted"/>
<feature type="compositionally biased region" description="Basic and acidic residues" evidence="1">
    <location>
        <begin position="71"/>
        <end position="82"/>
    </location>
</feature>
<evidence type="ECO:0000313" key="2">
    <source>
        <dbReference type="EMBL" id="ORY02952.1"/>
    </source>
</evidence>
<protein>
    <submittedName>
        <fullName evidence="2">Uncharacterized protein</fullName>
    </submittedName>
</protein>
<feature type="compositionally biased region" description="Polar residues" evidence="1">
    <location>
        <begin position="144"/>
        <end position="165"/>
    </location>
</feature>
<feature type="region of interest" description="Disordered" evidence="1">
    <location>
        <begin position="63"/>
        <end position="87"/>
    </location>
</feature>